<dbReference type="GO" id="GO:0000155">
    <property type="term" value="F:phosphorelay sensor kinase activity"/>
    <property type="evidence" value="ECO:0007669"/>
    <property type="project" value="InterPro"/>
</dbReference>
<proteinExistence type="predicted"/>
<dbReference type="SUPFAM" id="SSF47384">
    <property type="entry name" value="Homodimeric domain of signal transducing histidine kinase"/>
    <property type="match status" value="1"/>
</dbReference>
<dbReference type="InterPro" id="IPR004358">
    <property type="entry name" value="Sig_transdc_His_kin-like_C"/>
</dbReference>
<dbReference type="CDD" id="cd00082">
    <property type="entry name" value="HisKA"/>
    <property type="match status" value="1"/>
</dbReference>
<accession>A0A5M6IU05</accession>
<keyword evidence="3 7" id="KW-0597">Phosphoprotein</keyword>
<organism evidence="11 12">
    <name type="scientific">Rhodovastum atsumiense</name>
    <dbReference type="NCBI Taxonomy" id="504468"/>
    <lineage>
        <taxon>Bacteria</taxon>
        <taxon>Pseudomonadati</taxon>
        <taxon>Pseudomonadota</taxon>
        <taxon>Alphaproteobacteria</taxon>
        <taxon>Acetobacterales</taxon>
        <taxon>Acetobacteraceae</taxon>
        <taxon>Rhodovastum</taxon>
    </lineage>
</organism>
<name>A0A5M6IU05_9PROT</name>
<dbReference type="PROSITE" id="PS50109">
    <property type="entry name" value="HIS_KIN"/>
    <property type="match status" value="1"/>
</dbReference>
<keyword evidence="6" id="KW-0902">Two-component regulatory system</keyword>
<feature type="coiled-coil region" evidence="8">
    <location>
        <begin position="169"/>
        <end position="199"/>
    </location>
</feature>
<evidence type="ECO:0000256" key="5">
    <source>
        <dbReference type="ARBA" id="ARBA00022777"/>
    </source>
</evidence>
<dbReference type="InterPro" id="IPR011006">
    <property type="entry name" value="CheY-like_superfamily"/>
</dbReference>
<protein>
    <recommendedName>
        <fullName evidence="2">histidine kinase</fullName>
        <ecNumber evidence="2">2.7.13.3</ecNumber>
    </recommendedName>
</protein>
<dbReference type="SMART" id="SM00387">
    <property type="entry name" value="HATPase_c"/>
    <property type="match status" value="2"/>
</dbReference>
<feature type="modified residue" description="4-aspartylphosphate" evidence="7">
    <location>
        <position position="504"/>
    </location>
</feature>
<dbReference type="InterPro" id="IPR003661">
    <property type="entry name" value="HisK_dim/P_dom"/>
</dbReference>
<dbReference type="InterPro" id="IPR036890">
    <property type="entry name" value="HATPase_C_sf"/>
</dbReference>
<dbReference type="InterPro" id="IPR001789">
    <property type="entry name" value="Sig_transdc_resp-reg_receiver"/>
</dbReference>
<evidence type="ECO:0000256" key="6">
    <source>
        <dbReference type="ARBA" id="ARBA00023012"/>
    </source>
</evidence>
<dbReference type="InterPro" id="IPR050736">
    <property type="entry name" value="Sensor_HK_Regulatory"/>
</dbReference>
<keyword evidence="8" id="KW-0175">Coiled coil</keyword>
<dbReference type="Gene3D" id="1.10.287.130">
    <property type="match status" value="1"/>
</dbReference>
<comment type="caution">
    <text evidence="11">The sequence shown here is derived from an EMBL/GenBank/DDBJ whole genome shotgun (WGS) entry which is preliminary data.</text>
</comment>
<evidence type="ECO:0000259" key="9">
    <source>
        <dbReference type="PROSITE" id="PS50109"/>
    </source>
</evidence>
<dbReference type="SMART" id="SM00448">
    <property type="entry name" value="REC"/>
    <property type="match status" value="1"/>
</dbReference>
<keyword evidence="4" id="KW-0808">Transferase</keyword>
<gene>
    <name evidence="11" type="ORF">F1189_13185</name>
</gene>
<dbReference type="AlphaFoldDB" id="A0A5M6IU05"/>
<evidence type="ECO:0000256" key="2">
    <source>
        <dbReference type="ARBA" id="ARBA00012438"/>
    </source>
</evidence>
<dbReference type="Gene3D" id="3.40.50.2300">
    <property type="match status" value="1"/>
</dbReference>
<dbReference type="PRINTS" id="PR00344">
    <property type="entry name" value="BCTRLSENSOR"/>
</dbReference>
<evidence type="ECO:0000256" key="4">
    <source>
        <dbReference type="ARBA" id="ARBA00022679"/>
    </source>
</evidence>
<keyword evidence="5" id="KW-0418">Kinase</keyword>
<dbReference type="OrthoDB" id="9810730at2"/>
<dbReference type="Pfam" id="PF13581">
    <property type="entry name" value="HATPase_c_2"/>
    <property type="match status" value="1"/>
</dbReference>
<dbReference type="PANTHER" id="PTHR43711">
    <property type="entry name" value="TWO-COMPONENT HISTIDINE KINASE"/>
    <property type="match status" value="1"/>
</dbReference>
<sequence>MIEMDRPLVTLALAQEPDVVAVRQRVRHVAARLGMDPQDQTRLATAVSEIARNAIVHGGGGRAEILLLQDPQPMLAVRIADQGPGIADLDAALYGADRWRAGMGLLGARRLTDRFIIESRPGGTVVLLGKALPPGTALPSAGALAAPPASREDPALALREANGELLRTLSALQARQEDLDRLNRELEDTNRGVVALYAELDEKARELGEASELKSRFISNMSHEFRTPLNSILALSRLLLDRTDGELSAEQEKQVLFIRQSAGSLLDLVNDLLDLAKIEAGKVEIRPASLRVGDLFAGLRGMFKPLQANRSVELVFEPPADPPDLVTDETKLTQILRNLIGNALKFTETGEVRVSVAALEEDRVAFTVSDTGIGIAPVDQGRIFEPFEQVESSLQARNKGTGLGLPLSRRLAELLGGTLTVSSTPGAGASFRLVIPLRHAAALPAPGPRAGWRRVLVIDDEDAARYVLRRLIGAEPGWEAIEAADGLSGLQQARELQPDAILLDLNMPGLDGFSLLRALTADPATRAVPVVVCTSLPVDGALRARLPRGVPVLSKSVLDRASLCEALHLAAAMEAGACPTTD</sequence>
<dbReference type="InterPro" id="IPR005467">
    <property type="entry name" value="His_kinase_dom"/>
</dbReference>
<dbReference type="Gene3D" id="3.30.565.10">
    <property type="entry name" value="Histidine kinase-like ATPase, C-terminal domain"/>
    <property type="match status" value="2"/>
</dbReference>
<evidence type="ECO:0000256" key="7">
    <source>
        <dbReference type="PROSITE-ProRule" id="PRU00169"/>
    </source>
</evidence>
<dbReference type="SMART" id="SM00388">
    <property type="entry name" value="HisKA"/>
    <property type="match status" value="1"/>
</dbReference>
<dbReference type="CDD" id="cd16922">
    <property type="entry name" value="HATPase_EvgS-ArcB-TorS-like"/>
    <property type="match status" value="1"/>
</dbReference>
<comment type="catalytic activity">
    <reaction evidence="1">
        <text>ATP + protein L-histidine = ADP + protein N-phospho-L-histidine.</text>
        <dbReference type="EC" id="2.7.13.3"/>
    </reaction>
</comment>
<dbReference type="Pfam" id="PF00072">
    <property type="entry name" value="Response_reg"/>
    <property type="match status" value="1"/>
</dbReference>
<dbReference type="Proteomes" id="UP000325255">
    <property type="component" value="Unassembled WGS sequence"/>
</dbReference>
<evidence type="ECO:0000256" key="1">
    <source>
        <dbReference type="ARBA" id="ARBA00000085"/>
    </source>
</evidence>
<dbReference type="InterPro" id="IPR036097">
    <property type="entry name" value="HisK_dim/P_sf"/>
</dbReference>
<evidence type="ECO:0000259" key="10">
    <source>
        <dbReference type="PROSITE" id="PS50110"/>
    </source>
</evidence>
<evidence type="ECO:0000256" key="8">
    <source>
        <dbReference type="SAM" id="Coils"/>
    </source>
</evidence>
<dbReference type="PROSITE" id="PS50110">
    <property type="entry name" value="RESPONSE_REGULATORY"/>
    <property type="match status" value="1"/>
</dbReference>
<dbReference type="SUPFAM" id="SSF55874">
    <property type="entry name" value="ATPase domain of HSP90 chaperone/DNA topoisomerase II/histidine kinase"/>
    <property type="match status" value="2"/>
</dbReference>
<feature type="domain" description="Response regulatory" evidence="10">
    <location>
        <begin position="454"/>
        <end position="570"/>
    </location>
</feature>
<dbReference type="EC" id="2.7.13.3" evidence="2"/>
<feature type="domain" description="Histidine kinase" evidence="9">
    <location>
        <begin position="220"/>
        <end position="439"/>
    </location>
</feature>
<reference evidence="11 12" key="1">
    <citation type="submission" date="2019-09" db="EMBL/GenBank/DDBJ databases">
        <title>Genome sequence of Rhodovastum atsumiense, a diverse member of the Acetobacteraceae family of non-sulfur purple photosynthetic bacteria.</title>
        <authorList>
            <person name="Meyer T."/>
            <person name="Kyndt J."/>
        </authorList>
    </citation>
    <scope>NUCLEOTIDE SEQUENCE [LARGE SCALE GENOMIC DNA]</scope>
    <source>
        <strain evidence="11 12">DSM 21279</strain>
    </source>
</reference>
<dbReference type="EMBL" id="VWPK01000018">
    <property type="protein sequence ID" value="KAA5611742.1"/>
    <property type="molecule type" value="Genomic_DNA"/>
</dbReference>
<dbReference type="SUPFAM" id="SSF52172">
    <property type="entry name" value="CheY-like"/>
    <property type="match status" value="1"/>
</dbReference>
<dbReference type="Pfam" id="PF00512">
    <property type="entry name" value="HisKA"/>
    <property type="match status" value="1"/>
</dbReference>
<dbReference type="PANTHER" id="PTHR43711:SF31">
    <property type="entry name" value="HISTIDINE KINASE"/>
    <property type="match status" value="1"/>
</dbReference>
<evidence type="ECO:0000256" key="3">
    <source>
        <dbReference type="ARBA" id="ARBA00022553"/>
    </source>
</evidence>
<dbReference type="Pfam" id="PF02518">
    <property type="entry name" value="HATPase_c"/>
    <property type="match status" value="1"/>
</dbReference>
<evidence type="ECO:0000313" key="12">
    <source>
        <dbReference type="Proteomes" id="UP000325255"/>
    </source>
</evidence>
<evidence type="ECO:0000313" key="11">
    <source>
        <dbReference type="EMBL" id="KAA5611742.1"/>
    </source>
</evidence>
<keyword evidence="12" id="KW-1185">Reference proteome</keyword>
<dbReference type="InterPro" id="IPR003594">
    <property type="entry name" value="HATPase_dom"/>
</dbReference>